<name>A0A6G0Y163_APHCR</name>
<dbReference type="AlphaFoldDB" id="A0A6G0Y163"/>
<gene>
    <name evidence="1" type="ORF">FWK35_00019275</name>
</gene>
<dbReference type="OrthoDB" id="10693958at2759"/>
<dbReference type="Proteomes" id="UP000478052">
    <property type="component" value="Unassembled WGS sequence"/>
</dbReference>
<evidence type="ECO:0000313" key="1">
    <source>
        <dbReference type="EMBL" id="KAF0747361.1"/>
    </source>
</evidence>
<organism evidence="1 2">
    <name type="scientific">Aphis craccivora</name>
    <name type="common">Cowpea aphid</name>
    <dbReference type="NCBI Taxonomy" id="307492"/>
    <lineage>
        <taxon>Eukaryota</taxon>
        <taxon>Metazoa</taxon>
        <taxon>Ecdysozoa</taxon>
        <taxon>Arthropoda</taxon>
        <taxon>Hexapoda</taxon>
        <taxon>Insecta</taxon>
        <taxon>Pterygota</taxon>
        <taxon>Neoptera</taxon>
        <taxon>Paraneoptera</taxon>
        <taxon>Hemiptera</taxon>
        <taxon>Sternorrhyncha</taxon>
        <taxon>Aphidomorpha</taxon>
        <taxon>Aphidoidea</taxon>
        <taxon>Aphididae</taxon>
        <taxon>Aphidini</taxon>
        <taxon>Aphis</taxon>
        <taxon>Aphis</taxon>
    </lineage>
</organism>
<accession>A0A6G0Y163</accession>
<sequence>MLGIQIIPFNLLINSGSATKFYPLSINNDFLTTKKKVIKTENQTDLYCTDIDEQRNQRKYTAAYVMDLDSDEYYNFQKNKQVPNPSVNDKVNNFGHTVQLPNHPNPQLNEESLITNNLLADNSEPVEIYIQEDFIPINSNSQQMKKMNISESLITIC</sequence>
<dbReference type="EMBL" id="VUJU01006872">
    <property type="protein sequence ID" value="KAF0747361.1"/>
    <property type="molecule type" value="Genomic_DNA"/>
</dbReference>
<keyword evidence="2" id="KW-1185">Reference proteome</keyword>
<protein>
    <submittedName>
        <fullName evidence="1">DUF4806 domain-containing protein</fullName>
    </submittedName>
</protein>
<reference evidence="1 2" key="1">
    <citation type="submission" date="2019-08" db="EMBL/GenBank/DDBJ databases">
        <title>Whole genome of Aphis craccivora.</title>
        <authorList>
            <person name="Voronova N.V."/>
            <person name="Shulinski R.S."/>
            <person name="Bandarenka Y.V."/>
            <person name="Zhorov D.G."/>
            <person name="Warner D."/>
        </authorList>
    </citation>
    <scope>NUCLEOTIDE SEQUENCE [LARGE SCALE GENOMIC DNA]</scope>
    <source>
        <strain evidence="1">180601</strain>
        <tissue evidence="1">Whole Body</tissue>
    </source>
</reference>
<proteinExistence type="predicted"/>
<evidence type="ECO:0000313" key="2">
    <source>
        <dbReference type="Proteomes" id="UP000478052"/>
    </source>
</evidence>
<comment type="caution">
    <text evidence="1">The sequence shown here is derived from an EMBL/GenBank/DDBJ whole genome shotgun (WGS) entry which is preliminary data.</text>
</comment>